<dbReference type="GO" id="GO:0030246">
    <property type="term" value="F:carbohydrate binding"/>
    <property type="evidence" value="ECO:0007669"/>
    <property type="project" value="InterPro"/>
</dbReference>
<dbReference type="InterPro" id="IPR051054">
    <property type="entry name" value="SorC_transcr_regulators"/>
</dbReference>
<evidence type="ECO:0000256" key="2">
    <source>
        <dbReference type="ARBA" id="ARBA00023015"/>
    </source>
</evidence>
<feature type="domain" description="Sugar-binding" evidence="5">
    <location>
        <begin position="71"/>
        <end position="321"/>
    </location>
</feature>
<organism evidence="6 7">
    <name type="scientific">Tabrizicola piscis</name>
    <dbReference type="NCBI Taxonomy" id="2494374"/>
    <lineage>
        <taxon>Bacteria</taxon>
        <taxon>Pseudomonadati</taxon>
        <taxon>Pseudomonadota</taxon>
        <taxon>Alphaproteobacteria</taxon>
        <taxon>Rhodobacterales</taxon>
        <taxon>Paracoccaceae</taxon>
        <taxon>Tabrizicola</taxon>
    </lineage>
</organism>
<dbReference type="InterPro" id="IPR037171">
    <property type="entry name" value="NagB/RpiA_transferase-like"/>
</dbReference>
<dbReference type="SUPFAM" id="SSF100950">
    <property type="entry name" value="NagB/RpiA/CoA transferase-like"/>
    <property type="match status" value="1"/>
</dbReference>
<dbReference type="RefSeq" id="WP_125325346.1">
    <property type="nucleotide sequence ID" value="NZ_CP034328.1"/>
</dbReference>
<dbReference type="OrthoDB" id="9806345at2"/>
<evidence type="ECO:0000256" key="4">
    <source>
        <dbReference type="ARBA" id="ARBA00023163"/>
    </source>
</evidence>
<dbReference type="Gene3D" id="1.10.10.10">
    <property type="entry name" value="Winged helix-like DNA-binding domain superfamily/Winged helix DNA-binding domain"/>
    <property type="match status" value="1"/>
</dbReference>
<dbReference type="Pfam" id="PF04198">
    <property type="entry name" value="Sugar-bind"/>
    <property type="match status" value="1"/>
</dbReference>
<sequence>MNGMTRRRNLAQVSGENAVIQVAWMYYQDGRNQQDIAEALGISRATVVNYLQEAREKGLIRITLAAPAFTTHRLALELSDRFGLRGAYVIPDEGTTTEEAFQRIVRGAANWLLDLIAPGDRLGVAWGRTVYELAEIVEARPVDDLTVLQLVGSMATPYGFTAEACSTRLAQRLGARCLNLHAPAILSRAALAAELREEPILRTQLDQLETVNKLLFSVGTATADSHIVLSGLATREDLDWNVAQGAVGVICGRFVDKDGQQLPGPMEERMIGIPLPRLVGLEMGILVTPGLDKVEATRAAIRGGYVTHLVTGSTVAEALLATD</sequence>
<dbReference type="InterPro" id="IPR009057">
    <property type="entry name" value="Homeodomain-like_sf"/>
</dbReference>
<gene>
    <name evidence="6" type="ORF">EI545_10030</name>
</gene>
<keyword evidence="7" id="KW-1185">Reference proteome</keyword>
<dbReference type="Pfam" id="PF13384">
    <property type="entry name" value="HTH_23"/>
    <property type="match status" value="1"/>
</dbReference>
<protein>
    <submittedName>
        <fullName evidence="6">Sugar-binding transcriptional regulator</fullName>
    </submittedName>
</protein>
<dbReference type="InterPro" id="IPR036388">
    <property type="entry name" value="WH-like_DNA-bd_sf"/>
</dbReference>
<evidence type="ECO:0000313" key="6">
    <source>
        <dbReference type="EMBL" id="AZL59150.1"/>
    </source>
</evidence>
<name>A0A3S8U6K3_9RHOB</name>
<proteinExistence type="inferred from homology"/>
<dbReference type="GO" id="GO:0003677">
    <property type="term" value="F:DNA binding"/>
    <property type="evidence" value="ECO:0007669"/>
    <property type="project" value="UniProtKB-KW"/>
</dbReference>
<keyword evidence="3" id="KW-0238">DNA-binding</keyword>
<dbReference type="Proteomes" id="UP000282002">
    <property type="component" value="Chromosome"/>
</dbReference>
<evidence type="ECO:0000313" key="7">
    <source>
        <dbReference type="Proteomes" id="UP000282002"/>
    </source>
</evidence>
<dbReference type="PANTHER" id="PTHR34294">
    <property type="entry name" value="TRANSCRIPTIONAL REGULATOR-RELATED"/>
    <property type="match status" value="1"/>
</dbReference>
<reference evidence="6 7" key="1">
    <citation type="submission" date="2018-12" db="EMBL/GenBank/DDBJ databases">
        <title>Complete genome sequencing of Tabrizicola sp. K13M18.</title>
        <authorList>
            <person name="Bae J.-W."/>
        </authorList>
    </citation>
    <scope>NUCLEOTIDE SEQUENCE [LARGE SCALE GENOMIC DNA]</scope>
    <source>
        <strain evidence="6 7">K13M18</strain>
    </source>
</reference>
<evidence type="ECO:0000256" key="1">
    <source>
        <dbReference type="ARBA" id="ARBA00010466"/>
    </source>
</evidence>
<accession>A0A3S8U6K3</accession>
<dbReference type="Gene3D" id="3.40.50.1360">
    <property type="match status" value="1"/>
</dbReference>
<dbReference type="AlphaFoldDB" id="A0A3S8U6K3"/>
<dbReference type="EMBL" id="CP034328">
    <property type="protein sequence ID" value="AZL59150.1"/>
    <property type="molecule type" value="Genomic_DNA"/>
</dbReference>
<evidence type="ECO:0000256" key="3">
    <source>
        <dbReference type="ARBA" id="ARBA00023125"/>
    </source>
</evidence>
<dbReference type="KEGG" id="taw:EI545_10030"/>
<keyword evidence="4" id="KW-0804">Transcription</keyword>
<keyword evidence="2" id="KW-0805">Transcription regulation</keyword>
<evidence type="ECO:0000259" key="5">
    <source>
        <dbReference type="Pfam" id="PF04198"/>
    </source>
</evidence>
<dbReference type="PANTHER" id="PTHR34294:SF1">
    <property type="entry name" value="TRANSCRIPTIONAL REGULATOR LSRR"/>
    <property type="match status" value="1"/>
</dbReference>
<comment type="similarity">
    <text evidence="1">Belongs to the SorC transcriptional regulatory family.</text>
</comment>
<dbReference type="SUPFAM" id="SSF46689">
    <property type="entry name" value="Homeodomain-like"/>
    <property type="match status" value="1"/>
</dbReference>
<dbReference type="InterPro" id="IPR007324">
    <property type="entry name" value="Sugar-bd_dom_put"/>
</dbReference>